<reference evidence="1 2" key="1">
    <citation type="submission" date="2023-01" db="EMBL/GenBank/DDBJ databases">
        <title>Novel species of the genus Vogesella isolated from rivers.</title>
        <authorList>
            <person name="Lu H."/>
        </authorList>
    </citation>
    <scope>NUCLEOTIDE SEQUENCE [LARGE SCALE GENOMIC DNA]</scope>
    <source>
        <strain evidence="1 2">LYT5W</strain>
    </source>
</reference>
<dbReference type="Proteomes" id="UP001222030">
    <property type="component" value="Unassembled WGS sequence"/>
</dbReference>
<keyword evidence="2" id="KW-1185">Reference proteome</keyword>
<sequence length="162" mass="18201">MAANIALDYFRETVRPTVDEFLRDPFSVRRARLAAIVLYHLADYLKAQANQGCGVTKIAEAIARKCPDFLLVRDVCDASKHCVLTNESRGNKSPRRLGHSDQLDATSHDGLFSAPFESGFFAEASYVWIKLDDGSWRNFVDVVSNVISFFDIFDFDEVQALS</sequence>
<dbReference type="EMBL" id="JAQQLE010000011">
    <property type="protein sequence ID" value="MDC7714913.1"/>
    <property type="molecule type" value="Genomic_DNA"/>
</dbReference>
<organism evidence="1 2">
    <name type="scientific">Vogesella margarita</name>
    <dbReference type="NCBI Taxonomy" id="2984199"/>
    <lineage>
        <taxon>Bacteria</taxon>
        <taxon>Pseudomonadati</taxon>
        <taxon>Pseudomonadota</taxon>
        <taxon>Betaproteobacteria</taxon>
        <taxon>Neisseriales</taxon>
        <taxon>Chromobacteriaceae</taxon>
        <taxon>Vogesella</taxon>
    </lineage>
</organism>
<proteinExistence type="predicted"/>
<comment type="caution">
    <text evidence="1">The sequence shown here is derived from an EMBL/GenBank/DDBJ whole genome shotgun (WGS) entry which is preliminary data.</text>
</comment>
<evidence type="ECO:0000313" key="1">
    <source>
        <dbReference type="EMBL" id="MDC7714913.1"/>
    </source>
</evidence>
<accession>A0ABT5IQV8</accession>
<evidence type="ECO:0000313" key="2">
    <source>
        <dbReference type="Proteomes" id="UP001222030"/>
    </source>
</evidence>
<gene>
    <name evidence="1" type="ORF">PQU96_12400</name>
</gene>
<name>A0ABT5IQV8_9NEIS</name>
<dbReference type="RefSeq" id="WP_272772694.1">
    <property type="nucleotide sequence ID" value="NZ_JAQQLE010000011.1"/>
</dbReference>
<protein>
    <submittedName>
        <fullName evidence="1">Uncharacterized protein</fullName>
    </submittedName>
</protein>